<keyword evidence="11" id="KW-1267">Proteomics identification</keyword>
<dbReference type="SMART" id="SM00358">
    <property type="entry name" value="DSRM"/>
    <property type="match status" value="2"/>
</dbReference>
<dbReference type="AlphaFoldDB" id="G5EBF5"/>
<comment type="interaction">
    <interactant intactId="EBI-328046">
        <id>G5EBF5</id>
    </interactant>
    <interactant intactId="EBI-2315635">
        <id>Q8MPT2</id>
        <label>T04C9.1</label>
    </interactant>
    <organismsDiffer>false</organismsDiffer>
    <experiments>4</experiments>
</comment>
<dbReference type="GO" id="GO:0016442">
    <property type="term" value="C:RISC complex"/>
    <property type="evidence" value="ECO:0000318"/>
    <property type="project" value="GO_Central"/>
</dbReference>
<dbReference type="PDB" id="2LTS">
    <property type="method" value="NMR"/>
    <property type="chains" value="A=1-243"/>
</dbReference>
<dbReference type="EMBL" id="BX284603">
    <property type="protein sequence ID" value="CAA83012.1"/>
    <property type="molecule type" value="Genomic_DNA"/>
</dbReference>
<evidence type="ECO:0007829" key="9">
    <source>
        <dbReference type="PDB" id="2LTR"/>
    </source>
</evidence>
<evidence type="ECO:0000313" key="6">
    <source>
        <dbReference type="EMBL" id="CAA83012.1"/>
    </source>
</evidence>
<evidence type="ECO:0000256" key="3">
    <source>
        <dbReference type="SAM" id="MobiDB-lite"/>
    </source>
</evidence>
<dbReference type="Proteomes" id="UP000001940">
    <property type="component" value="Chromosome III"/>
</dbReference>
<dbReference type="PDBsum" id="2LTS"/>
<dbReference type="STRING" id="6239.T20G5.11.1"/>
<dbReference type="GO" id="GO:0030422">
    <property type="term" value="P:siRNA processing"/>
    <property type="evidence" value="ECO:0000315"/>
    <property type="project" value="WormBase"/>
</dbReference>
<evidence type="ECO:0000313" key="8">
    <source>
        <dbReference type="WormBase" id="T20G5.11"/>
    </source>
</evidence>
<evidence type="ECO:0000256" key="1">
    <source>
        <dbReference type="ARBA" id="ARBA00022884"/>
    </source>
</evidence>
<evidence type="ECO:0000259" key="4">
    <source>
        <dbReference type="PROSITE" id="PS50137"/>
    </source>
</evidence>
<protein>
    <submittedName>
        <fullName evidence="6">DRBM domain-containing protein</fullName>
    </submittedName>
    <submittedName>
        <fullName evidence="5">RNA interference promoting factor</fullName>
    </submittedName>
</protein>
<dbReference type="PIR" id="S42378">
    <property type="entry name" value="S42378"/>
</dbReference>
<dbReference type="GeneID" id="176438"/>
<dbReference type="Pfam" id="PF00035">
    <property type="entry name" value="dsrm"/>
    <property type="match status" value="2"/>
</dbReference>
<reference evidence="6" key="3">
    <citation type="submission" date="2003-03" db="EMBL/GenBank/DDBJ databases">
        <authorList>
            <person name="Sulson J.E."/>
            <person name="Waterston R."/>
        </authorList>
    </citation>
    <scope>NUCLEOTIDE SEQUENCE</scope>
    <source>
        <strain evidence="6">Bristol N2</strain>
    </source>
</reference>
<comment type="interaction">
    <interactant intactId="EBI-328046">
        <id>G5EBF5</id>
    </interactant>
    <interactant intactId="EBI-895898">
        <id>G5EEH0</id>
        <label>rde-1</label>
    </interactant>
    <organismsDiffer>false</organismsDiffer>
    <experiments>4</experiments>
</comment>
<dbReference type="CDD" id="cd00048">
    <property type="entry name" value="DSRM_SF"/>
    <property type="match status" value="1"/>
</dbReference>
<reference evidence="5" key="2">
    <citation type="journal article" date="2002" name="Cell">
        <title>The dsRNA binding protein RDE-4 interacts with RDE-1, DCR-1, and a DExH-box helicase to direct RNAi in C. elegans.</title>
        <authorList>
            <person name="Tabara H."/>
            <person name="Yigit E."/>
            <person name="Siomi H."/>
            <person name="Mello C.C."/>
        </authorList>
    </citation>
    <scope>NUCLEOTIDE SEQUENCE</scope>
</reference>
<keyword evidence="1 2" id="KW-0694">RNA-binding</keyword>
<dbReference type="InterPro" id="IPR014720">
    <property type="entry name" value="dsRBD_dom"/>
</dbReference>
<dbReference type="OrthoDB" id="10056847at2759"/>
<gene>
    <name evidence="6 8" type="primary">rde-4</name>
    <name evidence="6" type="ORF">CELE_T20G5.11</name>
    <name evidence="8" type="ORF">T20G5.11</name>
</gene>
<name>G5EBF5_CAEEL</name>
<keyword evidence="9 10" id="KW-0002">3D-structure</keyword>
<dbReference type="PaxDb" id="6239-T20G5.11"/>
<keyword evidence="7" id="KW-1185">Reference proteome</keyword>
<reference evidence="6" key="5">
    <citation type="submission" date="2024-10" db="EMBL/GenBank/DDBJ databases">
        <authorList>
            <consortium name="WormBase Consortium"/>
            <person name="WormBase"/>
        </authorList>
    </citation>
    <scope>NUCLEOTIDE SEQUENCE</scope>
    <source>
        <strain evidence="6">Bristol N2</strain>
    </source>
</reference>
<dbReference type="EMBL" id="AY071926">
    <property type="protein sequence ID" value="AAL61544.1"/>
    <property type="molecule type" value="mRNA"/>
</dbReference>
<feature type="domain" description="DRBM" evidence="4">
    <location>
        <begin position="43"/>
        <end position="106"/>
    </location>
</feature>
<dbReference type="Gene3D" id="3.30.160.20">
    <property type="match status" value="2"/>
</dbReference>
<dbReference type="PROSITE" id="PS50137">
    <property type="entry name" value="DS_RBD"/>
    <property type="match status" value="2"/>
</dbReference>
<proteinExistence type="evidence at protein level"/>
<sequence length="385" mass="43408">MDLTKLTFESVFGGSDVPMKPSRSEDNKTPRNRTDLEMFLKKTPLMVLEEAAKAVYQKTPTWGTVELPEGFEMTLILNEITVKGQATSKKAARQKAAVEYLRKVVEKGKHEIFFIPGTTKEEALSNIDQISDKAEELKRSTSDAVQDNDNDDSIPTSAEFPPGISPTENWVGKLQEKSQKSKLQAPIYEDSKNERTERFLVICTMCNQKTRGIRSKKKDAKNLAAWLMWKALEDGIESLESYDMVDVIENLEEAEHLLEIQDQASKIKDKHSALIDILSDKKRFSDYSMDFNVLSVSTMGIHQVLLEISFRRLVSPDPDDLEMGAEHTQTEEIMKATAEKEKLRKKNMPDSGPLVFAGHGSSAEEAKQCACKSAIIHFNTYDFTD</sequence>
<organism evidence="6 7">
    <name type="scientific">Caenorhabditis elegans</name>
    <dbReference type="NCBI Taxonomy" id="6239"/>
    <lineage>
        <taxon>Eukaryota</taxon>
        <taxon>Metazoa</taxon>
        <taxon>Ecdysozoa</taxon>
        <taxon>Nematoda</taxon>
        <taxon>Chromadorea</taxon>
        <taxon>Rhabditida</taxon>
        <taxon>Rhabditina</taxon>
        <taxon>Rhabditomorpha</taxon>
        <taxon>Rhabditoidea</taxon>
        <taxon>Rhabditidae</taxon>
        <taxon>Peloderinae</taxon>
        <taxon>Caenorhabditis</taxon>
    </lineage>
</organism>
<dbReference type="AGR" id="WB:WBGene00004326"/>
<dbReference type="GO" id="GO:0042803">
    <property type="term" value="F:protein homodimerization activity"/>
    <property type="evidence" value="ECO:0000353"/>
    <property type="project" value="WormBase"/>
</dbReference>
<evidence type="ECO:0000313" key="5">
    <source>
        <dbReference type="EMBL" id="AAL61544.1"/>
    </source>
</evidence>
<dbReference type="FunCoup" id="G5EBF5">
    <property type="interactions" value="90"/>
</dbReference>
<dbReference type="GO" id="GO:0035197">
    <property type="term" value="F:siRNA binding"/>
    <property type="evidence" value="ECO:0000318"/>
    <property type="project" value="GO_Central"/>
</dbReference>
<dbReference type="OMA" id="GALQEKC"/>
<dbReference type="WormBase" id="T20G5.11">
    <property type="protein sequence ID" value="CE00630"/>
    <property type="gene ID" value="WBGene00004326"/>
    <property type="gene designation" value="rde-4"/>
</dbReference>
<dbReference type="GO" id="GO:0070578">
    <property type="term" value="C:RISC-loading complex"/>
    <property type="evidence" value="ECO:0000318"/>
    <property type="project" value="GO_Central"/>
</dbReference>
<dbReference type="GO" id="GO:0035194">
    <property type="term" value="P:regulatory ncRNA-mediated post-transcriptional gene silencing"/>
    <property type="evidence" value="ECO:0000315"/>
    <property type="project" value="WormBase"/>
</dbReference>
<dbReference type="PANTHER" id="PTHR46205:SF3">
    <property type="entry name" value="LOQUACIOUS, ISOFORM B"/>
    <property type="match status" value="1"/>
</dbReference>
<dbReference type="SMR" id="G5EBF5"/>
<dbReference type="Reactome" id="R-CEL-203927">
    <property type="pathway name" value="MicroRNA (miRNA) biogenesis"/>
</dbReference>
<dbReference type="HOGENOM" id="CLU_706416_0_0_1"/>
<dbReference type="eggNOG" id="ENOG502SFG1">
    <property type="taxonomic scope" value="Eukaryota"/>
</dbReference>
<dbReference type="Reactome" id="R-CEL-426486">
    <property type="pathway name" value="Small interfering RNA (siRNA) biogenesis"/>
</dbReference>
<dbReference type="GO" id="GO:1990904">
    <property type="term" value="C:ribonucleoprotein complex"/>
    <property type="evidence" value="ECO:0000314"/>
    <property type="project" value="WormBase"/>
</dbReference>
<dbReference type="RefSeq" id="NP_499265.1">
    <property type="nucleotide sequence ID" value="NM_066864.5"/>
</dbReference>
<feature type="domain" description="DRBM" evidence="4">
    <location>
        <begin position="169"/>
        <end position="234"/>
    </location>
</feature>
<evidence type="ECO:0007829" key="11">
    <source>
        <dbReference type="PeptideAtlas" id="G5EBF5"/>
    </source>
</evidence>
<evidence type="ECO:0000313" key="7">
    <source>
        <dbReference type="Proteomes" id="UP000001940"/>
    </source>
</evidence>
<dbReference type="GO" id="GO:0070920">
    <property type="term" value="P:regulation of regulatory ncRNA processing"/>
    <property type="evidence" value="ECO:0000318"/>
    <property type="project" value="GO_Central"/>
</dbReference>
<accession>G5EBF5</accession>
<dbReference type="GO" id="GO:0005737">
    <property type="term" value="C:cytoplasm"/>
    <property type="evidence" value="ECO:0000318"/>
    <property type="project" value="GO_Central"/>
</dbReference>
<evidence type="ECO:0000256" key="2">
    <source>
        <dbReference type="PROSITE-ProRule" id="PRU00266"/>
    </source>
</evidence>
<dbReference type="GO" id="GO:0003725">
    <property type="term" value="F:double-stranded RNA binding"/>
    <property type="evidence" value="ECO:0000314"/>
    <property type="project" value="WormBase"/>
</dbReference>
<dbReference type="KEGG" id="cel:CELE_T20G5.11"/>
<feature type="region of interest" description="Disordered" evidence="3">
    <location>
        <begin position="135"/>
        <end position="164"/>
    </location>
</feature>
<dbReference type="SUPFAM" id="SSF54768">
    <property type="entry name" value="dsRNA-binding domain-like"/>
    <property type="match status" value="2"/>
</dbReference>
<reference evidence="6 7" key="1">
    <citation type="journal article" date="1998" name="Science">
        <title>Genome sequence of the nematode C. elegans: a platform for investigating biology.</title>
        <authorList>
            <consortium name="The C. elegans sequencing consortium"/>
            <person name="Sulson J.E."/>
            <person name="Waterston R."/>
        </authorList>
    </citation>
    <scope>NUCLEOTIDE SEQUENCE [LARGE SCALE GENOMIC DNA]</scope>
    <source>
        <strain evidence="6 7">Bristol N2</strain>
    </source>
</reference>
<reference evidence="9 10" key="4">
    <citation type="journal article" date="2014" name="Biochem. J.">
        <title>Structure of RDE-4 dsRBDs and mutational studies provide insights into dsRNA recognition in the Caenorhabditis elegans RNAi pathway.</title>
        <authorList>
            <person name="Chiliveri S.C."/>
            <person name="Deshmukh M.V."/>
        </authorList>
    </citation>
    <scope>STRUCTURE BY NMR OF 1-243</scope>
</reference>
<dbReference type="GO" id="GO:0005634">
    <property type="term" value="C:nucleus"/>
    <property type="evidence" value="ECO:0000318"/>
    <property type="project" value="GO_Central"/>
</dbReference>
<dbReference type="CTD" id="176438"/>
<dbReference type="IntAct" id="G5EBF5">
    <property type="interactions" value="7"/>
</dbReference>
<dbReference type="InterPro" id="IPR051247">
    <property type="entry name" value="RLC_Component"/>
</dbReference>
<dbReference type="PDB" id="2LTR">
    <property type="method" value="NMR"/>
    <property type="chains" value="A=1-243"/>
</dbReference>
<dbReference type="Bgee" id="WBGene00004326">
    <property type="expression patterns" value="Expressed in germ line (C elegans) and 4 other cell types or tissues"/>
</dbReference>
<dbReference type="PDBsum" id="2LTR"/>
<dbReference type="GO" id="GO:0003727">
    <property type="term" value="F:single-stranded RNA binding"/>
    <property type="evidence" value="ECO:0000314"/>
    <property type="project" value="WormBase"/>
</dbReference>
<dbReference type="Reactome" id="R-CEL-9833482">
    <property type="pathway name" value="PKR-mediated signaling"/>
</dbReference>
<dbReference type="PANTHER" id="PTHR46205">
    <property type="entry name" value="LOQUACIOUS, ISOFORM B"/>
    <property type="match status" value="1"/>
</dbReference>
<evidence type="ECO:0007829" key="10">
    <source>
        <dbReference type="PDB" id="2LTS"/>
    </source>
</evidence>